<gene>
    <name evidence="2" type="ORF">ACBT_2291</name>
</gene>
<accession>A0A7L5JSH7</accession>
<evidence type="ECO:0000256" key="1">
    <source>
        <dbReference type="SAM" id="Phobius"/>
    </source>
</evidence>
<dbReference type="AlphaFoldDB" id="A0A7L5JSH7"/>
<dbReference type="Proteomes" id="UP000509513">
    <property type="component" value="Chromosome"/>
</dbReference>
<dbReference type="KEGG" id="acib:ACBT_2291"/>
<sequence>MVEIASQIVLNLFIALIIGICIGYIIAKVNITPKDDSFRIKYNEPKKSTKDNLKKIKGIDSKLEFELNKMGITTFKQISEWTKEDCTTIGSSINAENSIEEFSWVEQAKILATGDDTIYSKKVENKEINIA</sequence>
<keyword evidence="1" id="KW-0812">Transmembrane</keyword>
<proteinExistence type="predicted"/>
<organism evidence="2 3">
    <name type="scientific">Aliarcobacter cibarius</name>
    <dbReference type="NCBI Taxonomy" id="255507"/>
    <lineage>
        <taxon>Bacteria</taxon>
        <taxon>Pseudomonadati</taxon>
        <taxon>Campylobacterota</taxon>
        <taxon>Epsilonproteobacteria</taxon>
        <taxon>Campylobacterales</taxon>
        <taxon>Arcobacteraceae</taxon>
        <taxon>Aliarcobacter</taxon>
    </lineage>
</organism>
<keyword evidence="1" id="KW-1133">Transmembrane helix</keyword>
<protein>
    <submittedName>
        <fullName evidence="2">Uncharacterized protein</fullName>
    </submittedName>
</protein>
<feature type="transmembrane region" description="Helical" evidence="1">
    <location>
        <begin position="12"/>
        <end position="31"/>
    </location>
</feature>
<dbReference type="RefSeq" id="WP_024774298.1">
    <property type="nucleotide sequence ID" value="NZ_CP054051.1"/>
</dbReference>
<evidence type="ECO:0000313" key="2">
    <source>
        <dbReference type="EMBL" id="QKJ28171.1"/>
    </source>
</evidence>
<reference evidence="2 3" key="1">
    <citation type="submission" date="2020-05" db="EMBL/GenBank/DDBJ databases">
        <title>Complete genome sequencing of Campylobacter and Arcobacter type strains.</title>
        <authorList>
            <person name="Miller W.G."/>
            <person name="Yee E."/>
        </authorList>
    </citation>
    <scope>NUCLEOTIDE SEQUENCE [LARGE SCALE GENOMIC DNA]</scope>
    <source>
        <strain evidence="2 3">LMG 21996</strain>
    </source>
</reference>
<evidence type="ECO:0000313" key="3">
    <source>
        <dbReference type="Proteomes" id="UP000509513"/>
    </source>
</evidence>
<name>A0A7L5JSH7_9BACT</name>
<keyword evidence="1" id="KW-0472">Membrane</keyword>
<dbReference type="EMBL" id="CP054051">
    <property type="protein sequence ID" value="QKJ28171.1"/>
    <property type="molecule type" value="Genomic_DNA"/>
</dbReference>